<feature type="compositionally biased region" description="Polar residues" evidence="1">
    <location>
        <begin position="1"/>
        <end position="12"/>
    </location>
</feature>
<evidence type="ECO:0000256" key="1">
    <source>
        <dbReference type="SAM" id="MobiDB-lite"/>
    </source>
</evidence>
<dbReference type="AlphaFoldDB" id="A0A9P4UY27"/>
<feature type="region of interest" description="Disordered" evidence="1">
    <location>
        <begin position="110"/>
        <end position="150"/>
    </location>
</feature>
<evidence type="ECO:0000313" key="2">
    <source>
        <dbReference type="EMBL" id="KAF2730949.1"/>
    </source>
</evidence>
<gene>
    <name evidence="2" type="ORF">EJ04DRAFT_28762</name>
</gene>
<comment type="caution">
    <text evidence="2">The sequence shown here is derived from an EMBL/GenBank/DDBJ whole genome shotgun (WGS) entry which is preliminary data.</text>
</comment>
<accession>A0A9P4UY27</accession>
<proteinExistence type="predicted"/>
<dbReference type="Proteomes" id="UP000799444">
    <property type="component" value="Unassembled WGS sequence"/>
</dbReference>
<feature type="region of interest" description="Disordered" evidence="1">
    <location>
        <begin position="162"/>
        <end position="182"/>
    </location>
</feature>
<feature type="compositionally biased region" description="Basic and acidic residues" evidence="1">
    <location>
        <begin position="26"/>
        <end position="72"/>
    </location>
</feature>
<evidence type="ECO:0008006" key="4">
    <source>
        <dbReference type="Google" id="ProtNLM"/>
    </source>
</evidence>
<protein>
    <recommendedName>
        <fullName evidence="4">ATP-dependent DNA helicase</fullName>
    </recommendedName>
</protein>
<feature type="region of interest" description="Disordered" evidence="1">
    <location>
        <begin position="1"/>
        <end position="72"/>
    </location>
</feature>
<feature type="compositionally biased region" description="Pro residues" evidence="1">
    <location>
        <begin position="470"/>
        <end position="495"/>
    </location>
</feature>
<feature type="region of interest" description="Disordered" evidence="1">
    <location>
        <begin position="467"/>
        <end position="529"/>
    </location>
</feature>
<evidence type="ECO:0000313" key="3">
    <source>
        <dbReference type="Proteomes" id="UP000799444"/>
    </source>
</evidence>
<dbReference type="OrthoDB" id="3691720at2759"/>
<keyword evidence="3" id="KW-1185">Reference proteome</keyword>
<organism evidence="2 3">
    <name type="scientific">Polyplosphaeria fusca</name>
    <dbReference type="NCBI Taxonomy" id="682080"/>
    <lineage>
        <taxon>Eukaryota</taxon>
        <taxon>Fungi</taxon>
        <taxon>Dikarya</taxon>
        <taxon>Ascomycota</taxon>
        <taxon>Pezizomycotina</taxon>
        <taxon>Dothideomycetes</taxon>
        <taxon>Pleosporomycetidae</taxon>
        <taxon>Pleosporales</taxon>
        <taxon>Tetraplosphaeriaceae</taxon>
        <taxon>Polyplosphaeria</taxon>
    </lineage>
</organism>
<dbReference type="EMBL" id="ML996206">
    <property type="protein sequence ID" value="KAF2730949.1"/>
    <property type="molecule type" value="Genomic_DNA"/>
</dbReference>
<sequence>MTATSTRIAQTSHEVKKQYKQNGPRLPEHMLRQLQRDAELDRRADKSRALEERRKSVKKKREEKEQKDREYREQAGIGLATQLIGFSHSQAQMKGVMETFLGFARTNRNNQPVQKEVAREPWDESDDDDILADLPATKQSSGDWHDDDLDDDALADMYEVAMSDTAEPPKKPPLPQSTPDEDAEYMRLHGPFNKAIEDILQALPGPLIELLSQDISLNLASWNPDQSLLHRLNPIGVPPHRLRIKSDCVVTLLRDLDTSSQLSSSSHLRVLKFERARLECLVLDGQLKGTKTFITRVPFTANYRNEDGRPFQRMQFPVRVSTDFKLVNSPKKVAETAFKLPCISGQPRSTARKLVRTNSRSKSNSDPNPSFKLPGLPASKSKPITTLADPAHSPDEWDDLFDSGTQIARELRSDGSKNTVPGQKAATSLTQDFNFSLEDWDEDIDDCFDAAILLDGIADEDLQFIESPEPLEPPAKPTKPSTPLPKVTQPPPRPHTQPKLKRKGLSPVAQSAAKRAAPERRAIPKPSLPVLHTCGSFSEFGFSTQDVTSLLDDDESLMFSSPEIAA</sequence>
<name>A0A9P4UY27_9PLEO</name>
<reference evidence="2" key="1">
    <citation type="journal article" date="2020" name="Stud. Mycol.">
        <title>101 Dothideomycetes genomes: a test case for predicting lifestyles and emergence of pathogens.</title>
        <authorList>
            <person name="Haridas S."/>
            <person name="Albert R."/>
            <person name="Binder M."/>
            <person name="Bloem J."/>
            <person name="Labutti K."/>
            <person name="Salamov A."/>
            <person name="Andreopoulos B."/>
            <person name="Baker S."/>
            <person name="Barry K."/>
            <person name="Bills G."/>
            <person name="Bluhm B."/>
            <person name="Cannon C."/>
            <person name="Castanera R."/>
            <person name="Culley D."/>
            <person name="Daum C."/>
            <person name="Ezra D."/>
            <person name="Gonzalez J."/>
            <person name="Henrissat B."/>
            <person name="Kuo A."/>
            <person name="Liang C."/>
            <person name="Lipzen A."/>
            <person name="Lutzoni F."/>
            <person name="Magnuson J."/>
            <person name="Mondo S."/>
            <person name="Nolan M."/>
            <person name="Ohm R."/>
            <person name="Pangilinan J."/>
            <person name="Park H.-J."/>
            <person name="Ramirez L."/>
            <person name="Alfaro M."/>
            <person name="Sun H."/>
            <person name="Tritt A."/>
            <person name="Yoshinaga Y."/>
            <person name="Zwiers L.-H."/>
            <person name="Turgeon B."/>
            <person name="Goodwin S."/>
            <person name="Spatafora J."/>
            <person name="Crous P."/>
            <person name="Grigoriev I."/>
        </authorList>
    </citation>
    <scope>NUCLEOTIDE SEQUENCE</scope>
    <source>
        <strain evidence="2">CBS 125425</strain>
    </source>
</reference>
<feature type="region of interest" description="Disordered" evidence="1">
    <location>
        <begin position="349"/>
        <end position="395"/>
    </location>
</feature>
<feature type="non-terminal residue" evidence="2">
    <location>
        <position position="1"/>
    </location>
</feature>
<feature type="compositionally biased region" description="Polar residues" evidence="1">
    <location>
        <begin position="356"/>
        <end position="368"/>
    </location>
</feature>